<evidence type="ECO:0000313" key="2">
    <source>
        <dbReference type="Proteomes" id="UP000784294"/>
    </source>
</evidence>
<protein>
    <submittedName>
        <fullName evidence="1">Uncharacterized protein</fullName>
    </submittedName>
</protein>
<dbReference type="Proteomes" id="UP000784294">
    <property type="component" value="Unassembled WGS sequence"/>
</dbReference>
<comment type="caution">
    <text evidence="1">The sequence shown here is derived from an EMBL/GenBank/DDBJ whole genome shotgun (WGS) entry which is preliminary data.</text>
</comment>
<organism evidence="1 2">
    <name type="scientific">Protopolystoma xenopodis</name>
    <dbReference type="NCBI Taxonomy" id="117903"/>
    <lineage>
        <taxon>Eukaryota</taxon>
        <taxon>Metazoa</taxon>
        <taxon>Spiralia</taxon>
        <taxon>Lophotrochozoa</taxon>
        <taxon>Platyhelminthes</taxon>
        <taxon>Monogenea</taxon>
        <taxon>Polyopisthocotylea</taxon>
        <taxon>Polystomatidea</taxon>
        <taxon>Polystomatidae</taxon>
        <taxon>Protopolystoma</taxon>
    </lineage>
</organism>
<proteinExistence type="predicted"/>
<gene>
    <name evidence="1" type="ORF">PXEA_LOCUS31155</name>
</gene>
<name>A0A3S5AU00_9PLAT</name>
<dbReference type="AlphaFoldDB" id="A0A3S5AU00"/>
<keyword evidence="2" id="KW-1185">Reference proteome</keyword>
<evidence type="ECO:0000313" key="1">
    <source>
        <dbReference type="EMBL" id="VEL37715.1"/>
    </source>
</evidence>
<dbReference type="EMBL" id="CAAALY010255778">
    <property type="protein sequence ID" value="VEL37715.1"/>
    <property type="molecule type" value="Genomic_DNA"/>
</dbReference>
<sequence length="209" mass="22917">MMLNTRPYWILPEDEGAEVDTMGSSSPTRMDINLGANTLLASLLSLFTSGQQGHLRHSGLYQSGQMPYRTDLRSDSLFESEAIGSQSDLARVLADSLIQTPPGITDLATGSRHSGHPFSMPQGTANLEQMIPETIEEVGEEEEKKAEKEYTNVMAKKLSIFEDEVRENKFKNGMSSDGVVATVESEDKSDDGNAITIINEVIETDNSQK</sequence>
<reference evidence="1" key="1">
    <citation type="submission" date="2018-11" db="EMBL/GenBank/DDBJ databases">
        <authorList>
            <consortium name="Pathogen Informatics"/>
        </authorList>
    </citation>
    <scope>NUCLEOTIDE SEQUENCE</scope>
</reference>
<accession>A0A3S5AU00</accession>